<keyword evidence="1" id="KW-1133">Transmembrane helix</keyword>
<name>A0A0V8JGW1_9BACI</name>
<reference evidence="2 3" key="1">
    <citation type="submission" date="2015-11" db="EMBL/GenBank/DDBJ databases">
        <title>Bacillus caseinolyticus sp nov.</title>
        <authorList>
            <person name="Dastager S.G."/>
            <person name="Mawlankar R."/>
        </authorList>
    </citation>
    <scope>NUCLEOTIDE SEQUENCE [LARGE SCALE GENOMIC DNA]</scope>
    <source>
        <strain evidence="2 3">SGD-V-76</strain>
    </source>
</reference>
<evidence type="ECO:0000313" key="2">
    <source>
        <dbReference type="EMBL" id="KSU86299.1"/>
    </source>
</evidence>
<evidence type="ECO:0000256" key="1">
    <source>
        <dbReference type="SAM" id="Phobius"/>
    </source>
</evidence>
<gene>
    <name evidence="2" type="ORF">AS180_19385</name>
</gene>
<sequence>MIKNLPLLLAVFLVGLGLRSITATASLSPMLYWPVVIISTVLLIWSMVALILNIGIQKHEKIRAKMDQ</sequence>
<protein>
    <submittedName>
        <fullName evidence="2">Uncharacterized protein</fullName>
    </submittedName>
</protein>
<accession>A0A0V8JGW1</accession>
<dbReference type="AlphaFoldDB" id="A0A0V8JGW1"/>
<dbReference type="Proteomes" id="UP000053681">
    <property type="component" value="Unassembled WGS sequence"/>
</dbReference>
<keyword evidence="1" id="KW-0472">Membrane</keyword>
<organism evidence="2 3">
    <name type="scientific">Priestia veravalensis</name>
    <dbReference type="NCBI Taxonomy" id="1414648"/>
    <lineage>
        <taxon>Bacteria</taxon>
        <taxon>Bacillati</taxon>
        <taxon>Bacillota</taxon>
        <taxon>Bacilli</taxon>
        <taxon>Bacillales</taxon>
        <taxon>Bacillaceae</taxon>
        <taxon>Priestia</taxon>
    </lineage>
</organism>
<feature type="transmembrane region" description="Helical" evidence="1">
    <location>
        <begin position="33"/>
        <end position="56"/>
    </location>
</feature>
<keyword evidence="1" id="KW-0812">Transmembrane</keyword>
<comment type="caution">
    <text evidence="2">The sequence shown here is derived from an EMBL/GenBank/DDBJ whole genome shotgun (WGS) entry which is preliminary data.</text>
</comment>
<dbReference type="EMBL" id="LNQP01000095">
    <property type="protein sequence ID" value="KSU86299.1"/>
    <property type="molecule type" value="Genomic_DNA"/>
</dbReference>
<dbReference type="RefSeq" id="WP_062687344.1">
    <property type="nucleotide sequence ID" value="NZ_KQ758709.1"/>
</dbReference>
<evidence type="ECO:0000313" key="3">
    <source>
        <dbReference type="Proteomes" id="UP000053681"/>
    </source>
</evidence>
<proteinExistence type="predicted"/>
<keyword evidence="3" id="KW-1185">Reference proteome</keyword>